<name>A0ABQ5WCJ1_9HYPH</name>
<dbReference type="EMBL" id="BSNS01000024">
    <property type="protein sequence ID" value="GLQ57316.1"/>
    <property type="molecule type" value="Genomic_DNA"/>
</dbReference>
<proteinExistence type="predicted"/>
<evidence type="ECO:0000313" key="2">
    <source>
        <dbReference type="EMBL" id="GLQ57316.1"/>
    </source>
</evidence>
<gene>
    <name evidence="2" type="ORF">GCM10010862_45750</name>
</gene>
<organism evidence="2 3">
    <name type="scientific">Devosia nitrariae</name>
    <dbReference type="NCBI Taxonomy" id="2071872"/>
    <lineage>
        <taxon>Bacteria</taxon>
        <taxon>Pseudomonadati</taxon>
        <taxon>Pseudomonadota</taxon>
        <taxon>Alphaproteobacteria</taxon>
        <taxon>Hyphomicrobiales</taxon>
        <taxon>Devosiaceae</taxon>
        <taxon>Devosia</taxon>
    </lineage>
</organism>
<comment type="caution">
    <text evidence="2">The sequence shown here is derived from an EMBL/GenBank/DDBJ whole genome shotgun (WGS) entry which is preliminary data.</text>
</comment>
<evidence type="ECO:0000256" key="1">
    <source>
        <dbReference type="SAM" id="MobiDB-lite"/>
    </source>
</evidence>
<feature type="region of interest" description="Disordered" evidence="1">
    <location>
        <begin position="15"/>
        <end position="65"/>
    </location>
</feature>
<dbReference type="RefSeq" id="WP_284342710.1">
    <property type="nucleotide sequence ID" value="NZ_BSNS01000024.1"/>
</dbReference>
<keyword evidence="3" id="KW-1185">Reference proteome</keyword>
<protein>
    <submittedName>
        <fullName evidence="2">Uncharacterized protein</fullName>
    </submittedName>
</protein>
<evidence type="ECO:0000313" key="3">
    <source>
        <dbReference type="Proteomes" id="UP001156691"/>
    </source>
</evidence>
<sequence>MAVVSATGPILAGAAASADYRPRTSPGHATILQDSTVPARQAALLADQRPRERQRRRAPASDSDLPAGAMFAASIAAAELPVMPESYEELARRLDSRRLPQEPVPLLPRRLV</sequence>
<dbReference type="Proteomes" id="UP001156691">
    <property type="component" value="Unassembled WGS sequence"/>
</dbReference>
<accession>A0ABQ5WCJ1</accession>
<reference evidence="3" key="1">
    <citation type="journal article" date="2019" name="Int. J. Syst. Evol. Microbiol.">
        <title>The Global Catalogue of Microorganisms (GCM) 10K type strain sequencing project: providing services to taxonomists for standard genome sequencing and annotation.</title>
        <authorList>
            <consortium name="The Broad Institute Genomics Platform"/>
            <consortium name="The Broad Institute Genome Sequencing Center for Infectious Disease"/>
            <person name="Wu L."/>
            <person name="Ma J."/>
        </authorList>
    </citation>
    <scope>NUCLEOTIDE SEQUENCE [LARGE SCALE GENOMIC DNA]</scope>
    <source>
        <strain evidence="3">NBRC 112416</strain>
    </source>
</reference>